<proteinExistence type="predicted"/>
<gene>
    <name evidence="1" type="ORF">SAMN04487884_10663</name>
</gene>
<sequence>MQALDTTLEKLKMLSDDNYIKAVDVINGLLSMQGTTTTSATDNIAEEDNDNLDDLADDIFNKCTAAFARMA</sequence>
<dbReference type="OrthoDB" id="9932192at2"/>
<accession>A0A1H9PJU2</accession>
<dbReference type="RefSeq" id="WP_027217682.1">
    <property type="nucleotide sequence ID" value="NZ_FOGJ01000006.1"/>
</dbReference>
<evidence type="ECO:0000313" key="2">
    <source>
        <dbReference type="Proteomes" id="UP000182584"/>
    </source>
</evidence>
<dbReference type="EMBL" id="FOGJ01000006">
    <property type="protein sequence ID" value="SER48566.1"/>
    <property type="molecule type" value="Genomic_DNA"/>
</dbReference>
<dbReference type="AlphaFoldDB" id="A0A1H9PJU2"/>
<organism evidence="1 2">
    <name type="scientific">Butyrivibrio fibrisolvens</name>
    <dbReference type="NCBI Taxonomy" id="831"/>
    <lineage>
        <taxon>Bacteria</taxon>
        <taxon>Bacillati</taxon>
        <taxon>Bacillota</taxon>
        <taxon>Clostridia</taxon>
        <taxon>Lachnospirales</taxon>
        <taxon>Lachnospiraceae</taxon>
        <taxon>Butyrivibrio</taxon>
    </lineage>
</organism>
<dbReference type="Proteomes" id="UP000182584">
    <property type="component" value="Unassembled WGS sequence"/>
</dbReference>
<evidence type="ECO:0000313" key="1">
    <source>
        <dbReference type="EMBL" id="SER48566.1"/>
    </source>
</evidence>
<reference evidence="1 2" key="1">
    <citation type="submission" date="2016-10" db="EMBL/GenBank/DDBJ databases">
        <authorList>
            <person name="de Groot N.N."/>
        </authorList>
    </citation>
    <scope>NUCLEOTIDE SEQUENCE [LARGE SCALE GENOMIC DNA]</scope>
    <source>
        <strain evidence="1 2">AR40</strain>
    </source>
</reference>
<name>A0A1H9PJU2_BUTFI</name>
<protein>
    <submittedName>
        <fullName evidence="1">Uncharacterized protein</fullName>
    </submittedName>
</protein>